<feature type="region of interest" description="Disordered" evidence="12">
    <location>
        <begin position="1"/>
        <end position="41"/>
    </location>
</feature>
<dbReference type="InterPro" id="IPR036236">
    <property type="entry name" value="Znf_C2H2_sf"/>
</dbReference>
<feature type="domain" description="C2H2-type" evidence="13">
    <location>
        <begin position="356"/>
        <end position="383"/>
    </location>
</feature>
<feature type="compositionally biased region" description="Low complexity" evidence="12">
    <location>
        <begin position="186"/>
        <end position="217"/>
    </location>
</feature>
<reference evidence="14 16" key="1">
    <citation type="journal article" date="2020" name="Stud. Mycol.">
        <title>101 Dothideomycetes genomes: a test case for predicting lifestyles and emergence of pathogens.</title>
        <authorList>
            <person name="Haridas S."/>
            <person name="Albert R."/>
            <person name="Binder M."/>
            <person name="Bloem J."/>
            <person name="Labutti K."/>
            <person name="Salamov A."/>
            <person name="Andreopoulos B."/>
            <person name="Baker S."/>
            <person name="Barry K."/>
            <person name="Bills G."/>
            <person name="Bluhm B."/>
            <person name="Cannon C."/>
            <person name="Castanera R."/>
            <person name="Culley D."/>
            <person name="Daum C."/>
            <person name="Ezra D."/>
            <person name="Gonzalez J."/>
            <person name="Henrissat B."/>
            <person name="Kuo A."/>
            <person name="Liang C."/>
            <person name="Lipzen A."/>
            <person name="Lutzoni F."/>
            <person name="Magnuson J."/>
            <person name="Mondo S."/>
            <person name="Nolan M."/>
            <person name="Ohm R."/>
            <person name="Pangilinan J."/>
            <person name="Park H.-J."/>
            <person name="Ramirez L."/>
            <person name="Alfaro M."/>
            <person name="Sun H."/>
            <person name="Tritt A."/>
            <person name="Yoshinaga Y."/>
            <person name="Zwiers L.-H."/>
            <person name="Turgeon B."/>
            <person name="Goodwin S."/>
            <person name="Spatafora J."/>
            <person name="Crous P."/>
            <person name="Grigoriev I."/>
        </authorList>
    </citation>
    <scope>NUCLEOTIDE SEQUENCE</scope>
    <source>
        <strain evidence="14 16">CBS 304.34</strain>
    </source>
</reference>
<evidence type="ECO:0000256" key="11">
    <source>
        <dbReference type="PROSITE-ProRule" id="PRU00042"/>
    </source>
</evidence>
<dbReference type="GO" id="GO:0005634">
    <property type="term" value="C:nucleus"/>
    <property type="evidence" value="ECO:0007669"/>
    <property type="project" value="UniProtKB-SubCell"/>
</dbReference>
<keyword evidence="10" id="KW-0539">Nucleus</keyword>
<evidence type="ECO:0000256" key="4">
    <source>
        <dbReference type="ARBA" id="ARBA00022737"/>
    </source>
</evidence>
<evidence type="ECO:0000256" key="9">
    <source>
        <dbReference type="ARBA" id="ARBA00023163"/>
    </source>
</evidence>
<feature type="compositionally biased region" description="Pro residues" evidence="12">
    <location>
        <begin position="156"/>
        <end position="169"/>
    </location>
</feature>
<dbReference type="OrthoDB" id="8922241at2759"/>
<feature type="compositionally biased region" description="Polar residues" evidence="12">
    <location>
        <begin position="120"/>
        <end position="132"/>
    </location>
</feature>
<dbReference type="SUPFAM" id="SSF57667">
    <property type="entry name" value="beta-beta-alpha zinc fingers"/>
    <property type="match status" value="1"/>
</dbReference>
<accession>A0A6A6YR02</accession>
<comment type="subcellular location">
    <subcellularLocation>
        <location evidence="1">Nucleus</location>
    </subcellularLocation>
</comment>
<evidence type="ECO:0000256" key="1">
    <source>
        <dbReference type="ARBA" id="ARBA00004123"/>
    </source>
</evidence>
<keyword evidence="4" id="KW-0677">Repeat</keyword>
<feature type="compositionally biased region" description="Polar residues" evidence="12">
    <location>
        <begin position="139"/>
        <end position="150"/>
    </location>
</feature>
<evidence type="ECO:0000313" key="16">
    <source>
        <dbReference type="RefSeq" id="XP_033577271.1"/>
    </source>
</evidence>
<keyword evidence="15" id="KW-1185">Reference proteome</keyword>
<dbReference type="InterPro" id="IPR050331">
    <property type="entry name" value="Zinc_finger"/>
</dbReference>
<keyword evidence="3" id="KW-0479">Metal-binding</keyword>
<organism evidence="14">
    <name type="scientific">Mytilinidion resinicola</name>
    <dbReference type="NCBI Taxonomy" id="574789"/>
    <lineage>
        <taxon>Eukaryota</taxon>
        <taxon>Fungi</taxon>
        <taxon>Dikarya</taxon>
        <taxon>Ascomycota</taxon>
        <taxon>Pezizomycotina</taxon>
        <taxon>Dothideomycetes</taxon>
        <taxon>Pleosporomycetidae</taxon>
        <taxon>Mytilinidiales</taxon>
        <taxon>Mytilinidiaceae</taxon>
        <taxon>Mytilinidion</taxon>
    </lineage>
</organism>
<evidence type="ECO:0000256" key="6">
    <source>
        <dbReference type="ARBA" id="ARBA00022833"/>
    </source>
</evidence>
<dbReference type="Pfam" id="PF00096">
    <property type="entry name" value="zf-C2H2"/>
    <property type="match status" value="2"/>
</dbReference>
<evidence type="ECO:0000256" key="3">
    <source>
        <dbReference type="ARBA" id="ARBA00022723"/>
    </source>
</evidence>
<dbReference type="FunFam" id="3.30.160.60:FF:001156">
    <property type="entry name" value="Zinc finger protein 407"/>
    <property type="match status" value="1"/>
</dbReference>
<keyword evidence="7" id="KW-0805">Transcription regulation</keyword>
<dbReference type="GO" id="GO:0003677">
    <property type="term" value="F:DNA binding"/>
    <property type="evidence" value="ECO:0007669"/>
    <property type="project" value="UniProtKB-KW"/>
</dbReference>
<dbReference type="GO" id="GO:0010468">
    <property type="term" value="P:regulation of gene expression"/>
    <property type="evidence" value="ECO:0007669"/>
    <property type="project" value="TreeGrafter"/>
</dbReference>
<dbReference type="AlphaFoldDB" id="A0A6A6YR02"/>
<dbReference type="PANTHER" id="PTHR16515">
    <property type="entry name" value="PR DOMAIN ZINC FINGER PROTEIN"/>
    <property type="match status" value="1"/>
</dbReference>
<sequence length="447" mass="47368">MHPGPDPLGAPPSFAARRPNASNLGTFELPPPPPHMQNMKHNYSSFNTINASQSSQAPSTIAGVGSLLTPPSNLSGDGISPVSGVTTTSSNSTQSMQYTPNGQYIYSPPTQAPSGYGYQPGSQPPQSYNTPSRGMFSPVYSTQQRHPGSHQQREGLPPPPYEVNLPPFPASGSMAAPSNLPTMSTQQQQHHQAMNNAMMNAQTPVSSSAPHHSPVHAQEGFQRPPPTPTYYGSQPSTTPQQQSFPYSTGPSPTQQSPISAGGSMPRMSPANSQGQVPSLQSAPSQSPHPYQRPFGGYLPPGPVLSNVNNPNGQLALVGGMPHAMIPGFNSGHAATMQHMYGGHHPQQPQTANDRPFKCDQCPQSFNRNHDLKRHKRIHLAVKPFPCGHCDKSFSRKDALKRHILVKGCGKVSSSGDGEKNESLSPNDKGSSGAGDSADSKPAISGHS</sequence>
<proteinExistence type="inferred from homology"/>
<feature type="compositionally biased region" description="Low complexity" evidence="12">
    <location>
        <begin position="427"/>
        <end position="440"/>
    </location>
</feature>
<feature type="region of interest" description="Disordered" evidence="12">
    <location>
        <begin position="57"/>
        <end position="297"/>
    </location>
</feature>
<evidence type="ECO:0000256" key="7">
    <source>
        <dbReference type="ARBA" id="ARBA00023015"/>
    </source>
</evidence>
<dbReference type="GO" id="GO:0008270">
    <property type="term" value="F:zinc ion binding"/>
    <property type="evidence" value="ECO:0007669"/>
    <property type="project" value="UniProtKB-KW"/>
</dbReference>
<dbReference type="PROSITE" id="PS50157">
    <property type="entry name" value="ZINC_FINGER_C2H2_2"/>
    <property type="match status" value="2"/>
</dbReference>
<evidence type="ECO:0000256" key="5">
    <source>
        <dbReference type="ARBA" id="ARBA00022771"/>
    </source>
</evidence>
<dbReference type="SMART" id="SM00355">
    <property type="entry name" value="ZnF_C2H2"/>
    <property type="match status" value="2"/>
</dbReference>
<feature type="compositionally biased region" description="Polar residues" evidence="12">
    <location>
        <begin position="269"/>
        <end position="288"/>
    </location>
</feature>
<feature type="compositionally biased region" description="Polar residues" evidence="12">
    <location>
        <begin position="249"/>
        <end position="258"/>
    </location>
</feature>
<evidence type="ECO:0000256" key="2">
    <source>
        <dbReference type="ARBA" id="ARBA00006991"/>
    </source>
</evidence>
<reference evidence="16" key="3">
    <citation type="submission" date="2025-04" db="UniProtKB">
        <authorList>
            <consortium name="RefSeq"/>
        </authorList>
    </citation>
    <scope>IDENTIFICATION</scope>
    <source>
        <strain evidence="16">CBS 304.34</strain>
    </source>
</reference>
<dbReference type="EMBL" id="MU003700">
    <property type="protein sequence ID" value="KAF2810307.1"/>
    <property type="molecule type" value="Genomic_DNA"/>
</dbReference>
<evidence type="ECO:0000256" key="12">
    <source>
        <dbReference type="SAM" id="MobiDB-lite"/>
    </source>
</evidence>
<name>A0A6A6YR02_9PEZI</name>
<dbReference type="RefSeq" id="XP_033577271.1">
    <property type="nucleotide sequence ID" value="XM_033715523.1"/>
</dbReference>
<keyword evidence="9" id="KW-0804">Transcription</keyword>
<gene>
    <name evidence="14 16" type="ORF">BDZ99DRAFT_387518</name>
</gene>
<evidence type="ECO:0000313" key="14">
    <source>
        <dbReference type="EMBL" id="KAF2810307.1"/>
    </source>
</evidence>
<evidence type="ECO:0000259" key="13">
    <source>
        <dbReference type="PROSITE" id="PS50157"/>
    </source>
</evidence>
<keyword evidence="8" id="KW-0238">DNA-binding</keyword>
<feature type="compositionally biased region" description="Polar residues" evidence="12">
    <location>
        <begin position="96"/>
        <end position="113"/>
    </location>
</feature>
<feature type="compositionally biased region" description="Low complexity" evidence="12">
    <location>
        <begin position="233"/>
        <end position="248"/>
    </location>
</feature>
<dbReference type="GeneID" id="54456416"/>
<feature type="compositionally biased region" description="Pro residues" evidence="12">
    <location>
        <begin position="1"/>
        <end position="10"/>
    </location>
</feature>
<keyword evidence="5 11" id="KW-0863">Zinc-finger</keyword>
<dbReference type="InterPro" id="IPR013087">
    <property type="entry name" value="Znf_C2H2_type"/>
</dbReference>
<dbReference type="FunFam" id="3.30.160.60:FF:000630">
    <property type="entry name" value="Zinc finger protein 180"/>
    <property type="match status" value="1"/>
</dbReference>
<evidence type="ECO:0000256" key="8">
    <source>
        <dbReference type="ARBA" id="ARBA00023125"/>
    </source>
</evidence>
<dbReference type="Proteomes" id="UP000504636">
    <property type="component" value="Unplaced"/>
</dbReference>
<dbReference type="Gene3D" id="3.30.160.60">
    <property type="entry name" value="Classic Zinc Finger"/>
    <property type="match status" value="2"/>
</dbReference>
<evidence type="ECO:0000313" key="15">
    <source>
        <dbReference type="Proteomes" id="UP000504636"/>
    </source>
</evidence>
<comment type="similarity">
    <text evidence="2">Belongs to the krueppel C2H2-type zinc-finger protein family.</text>
</comment>
<feature type="domain" description="C2H2-type" evidence="13">
    <location>
        <begin position="384"/>
        <end position="402"/>
    </location>
</feature>
<reference evidence="16" key="2">
    <citation type="submission" date="2020-04" db="EMBL/GenBank/DDBJ databases">
        <authorList>
            <consortium name="NCBI Genome Project"/>
        </authorList>
    </citation>
    <scope>NUCLEOTIDE SEQUENCE</scope>
    <source>
        <strain evidence="16">CBS 304.34</strain>
    </source>
</reference>
<dbReference type="PANTHER" id="PTHR16515:SF66">
    <property type="entry name" value="C2H2-TYPE DOMAIN-CONTAINING PROTEIN"/>
    <property type="match status" value="1"/>
</dbReference>
<dbReference type="PROSITE" id="PS00028">
    <property type="entry name" value="ZINC_FINGER_C2H2_1"/>
    <property type="match status" value="1"/>
</dbReference>
<keyword evidence="6" id="KW-0862">Zinc</keyword>
<protein>
    <recommendedName>
        <fullName evidence="13">C2H2-type domain-containing protein</fullName>
    </recommendedName>
</protein>
<feature type="compositionally biased region" description="Low complexity" evidence="12">
    <location>
        <begin position="80"/>
        <end position="95"/>
    </location>
</feature>
<evidence type="ECO:0000256" key="10">
    <source>
        <dbReference type="ARBA" id="ARBA00023242"/>
    </source>
</evidence>
<feature type="region of interest" description="Disordered" evidence="12">
    <location>
        <begin position="408"/>
        <end position="447"/>
    </location>
</feature>